<feature type="non-terminal residue" evidence="1">
    <location>
        <position position="138"/>
    </location>
</feature>
<dbReference type="HOGENOM" id="CLU_114215_0_0_1"/>
<dbReference type="InParanoid" id="A0A0D0CWV8"/>
<dbReference type="OrthoDB" id="3261222at2759"/>
<gene>
    <name evidence="1" type="ORF">PAXRUDRAFT_124952</name>
</gene>
<evidence type="ECO:0000313" key="2">
    <source>
        <dbReference type="Proteomes" id="UP000054538"/>
    </source>
</evidence>
<dbReference type="STRING" id="930991.A0A0D0CWV8"/>
<reference evidence="2" key="2">
    <citation type="submission" date="2015-01" db="EMBL/GenBank/DDBJ databases">
        <title>Evolutionary Origins and Diversification of the Mycorrhizal Mutualists.</title>
        <authorList>
            <consortium name="DOE Joint Genome Institute"/>
            <consortium name="Mycorrhizal Genomics Consortium"/>
            <person name="Kohler A."/>
            <person name="Kuo A."/>
            <person name="Nagy L.G."/>
            <person name="Floudas D."/>
            <person name="Copeland A."/>
            <person name="Barry K.W."/>
            <person name="Cichocki N."/>
            <person name="Veneault-Fourrey C."/>
            <person name="LaButti K."/>
            <person name="Lindquist E.A."/>
            <person name="Lipzen A."/>
            <person name="Lundell T."/>
            <person name="Morin E."/>
            <person name="Murat C."/>
            <person name="Riley R."/>
            <person name="Ohm R."/>
            <person name="Sun H."/>
            <person name="Tunlid A."/>
            <person name="Henrissat B."/>
            <person name="Grigoriev I.V."/>
            <person name="Hibbett D.S."/>
            <person name="Martin F."/>
        </authorList>
    </citation>
    <scope>NUCLEOTIDE SEQUENCE [LARGE SCALE GENOMIC DNA]</scope>
    <source>
        <strain evidence="2">Ve08.2h10</strain>
    </source>
</reference>
<dbReference type="EMBL" id="KN827999">
    <property type="protein sequence ID" value="KIK75591.1"/>
    <property type="molecule type" value="Genomic_DNA"/>
</dbReference>
<feature type="non-terminal residue" evidence="1">
    <location>
        <position position="1"/>
    </location>
</feature>
<evidence type="ECO:0000313" key="1">
    <source>
        <dbReference type="EMBL" id="KIK75591.1"/>
    </source>
</evidence>
<name>A0A0D0CWV8_9AGAM</name>
<dbReference type="AlphaFoldDB" id="A0A0D0CWV8"/>
<reference evidence="1 2" key="1">
    <citation type="submission" date="2014-04" db="EMBL/GenBank/DDBJ databases">
        <authorList>
            <consortium name="DOE Joint Genome Institute"/>
            <person name="Kuo A."/>
            <person name="Kohler A."/>
            <person name="Jargeat P."/>
            <person name="Nagy L.G."/>
            <person name="Floudas D."/>
            <person name="Copeland A."/>
            <person name="Barry K.W."/>
            <person name="Cichocki N."/>
            <person name="Veneault-Fourrey C."/>
            <person name="LaButti K."/>
            <person name="Lindquist E.A."/>
            <person name="Lipzen A."/>
            <person name="Lundell T."/>
            <person name="Morin E."/>
            <person name="Murat C."/>
            <person name="Sun H."/>
            <person name="Tunlid A."/>
            <person name="Henrissat B."/>
            <person name="Grigoriev I.V."/>
            <person name="Hibbett D.S."/>
            <person name="Martin F."/>
            <person name="Nordberg H.P."/>
            <person name="Cantor M.N."/>
            <person name="Hua S.X."/>
        </authorList>
    </citation>
    <scope>NUCLEOTIDE SEQUENCE [LARGE SCALE GENOMIC DNA]</scope>
    <source>
        <strain evidence="1 2">Ve08.2h10</strain>
    </source>
</reference>
<accession>A0A0D0CWV8</accession>
<dbReference type="Proteomes" id="UP000054538">
    <property type="component" value="Unassembled WGS sequence"/>
</dbReference>
<keyword evidence="2" id="KW-1185">Reference proteome</keyword>
<organism evidence="1 2">
    <name type="scientific">Paxillus rubicundulus Ve08.2h10</name>
    <dbReference type="NCBI Taxonomy" id="930991"/>
    <lineage>
        <taxon>Eukaryota</taxon>
        <taxon>Fungi</taxon>
        <taxon>Dikarya</taxon>
        <taxon>Basidiomycota</taxon>
        <taxon>Agaricomycotina</taxon>
        <taxon>Agaricomycetes</taxon>
        <taxon>Agaricomycetidae</taxon>
        <taxon>Boletales</taxon>
        <taxon>Paxilineae</taxon>
        <taxon>Paxillaceae</taxon>
        <taxon>Paxillus</taxon>
    </lineage>
</organism>
<sequence length="138" mass="15552">SKACLPLSLRGMTITPLPMHKFLGIIFDQALRWNAQVANTIAKGTVYVLQLRRLSTMSTGIPLTLMQQLYLAVTVPKMLYAIVIWFQPIYRGMEDEMQRGSIGIVRKLESIQRIALICTTGTMRTTASDMLEIHVNII</sequence>
<protein>
    <submittedName>
        <fullName evidence="1">Uncharacterized protein</fullName>
    </submittedName>
</protein>
<proteinExistence type="predicted"/>